<dbReference type="SMART" id="SM01110">
    <property type="entry name" value="Cutinase"/>
    <property type="match status" value="1"/>
</dbReference>
<gene>
    <name evidence="9" type="ORF">AFA91_31265</name>
</gene>
<keyword evidence="3 8" id="KW-0719">Serine esterase</keyword>
<dbReference type="PANTHER" id="PTHR33630:SF9">
    <property type="entry name" value="CUTINASE 4"/>
    <property type="match status" value="1"/>
</dbReference>
<dbReference type="PANTHER" id="PTHR33630">
    <property type="entry name" value="CUTINASE RV1984C-RELATED-RELATED"/>
    <property type="match status" value="1"/>
</dbReference>
<feature type="chain" id="PRO_5039748323" description="Cutinase" evidence="8">
    <location>
        <begin position="26"/>
        <end position="227"/>
    </location>
</feature>
<dbReference type="OrthoDB" id="3690529at2"/>
<dbReference type="AlphaFoldDB" id="A0A0K0XE63"/>
<dbReference type="InterPro" id="IPR029058">
    <property type="entry name" value="AB_hydrolase_fold"/>
</dbReference>
<reference evidence="9 10" key="1">
    <citation type="submission" date="2015-07" db="EMBL/GenBank/DDBJ databases">
        <title>Complete genome sequence of Mycobacterium goodii X7B, a facultative thermophilic biodesulfurizing bacterium.</title>
        <authorList>
            <person name="Yu B."/>
            <person name="Li F."/>
            <person name="Xu P."/>
        </authorList>
    </citation>
    <scope>NUCLEOTIDE SEQUENCE [LARGE SCALE GENOMIC DNA]</scope>
    <source>
        <strain evidence="9 10">X7B</strain>
    </source>
</reference>
<evidence type="ECO:0000313" key="9">
    <source>
        <dbReference type="EMBL" id="AKS35647.1"/>
    </source>
</evidence>
<evidence type="ECO:0000256" key="7">
    <source>
        <dbReference type="ARBA" id="ARBA00023157"/>
    </source>
</evidence>
<evidence type="ECO:0000256" key="3">
    <source>
        <dbReference type="ARBA" id="ARBA00022487"/>
    </source>
</evidence>
<dbReference type="EC" id="3.1.1.-" evidence="8"/>
<organism evidence="9 10">
    <name type="scientific">Mycolicibacterium goodii</name>
    <name type="common">Mycobacterium goodii</name>
    <dbReference type="NCBI Taxonomy" id="134601"/>
    <lineage>
        <taxon>Bacteria</taxon>
        <taxon>Bacillati</taxon>
        <taxon>Actinomycetota</taxon>
        <taxon>Actinomycetes</taxon>
        <taxon>Mycobacteriales</taxon>
        <taxon>Mycobacteriaceae</taxon>
        <taxon>Mycolicibacterium</taxon>
    </lineage>
</organism>
<comment type="similarity">
    <text evidence="2 8">Belongs to the cutinase family.</text>
</comment>
<accession>A0A0K0XE63</accession>
<evidence type="ECO:0000256" key="5">
    <source>
        <dbReference type="ARBA" id="ARBA00022729"/>
    </source>
</evidence>
<dbReference type="InterPro" id="IPR043580">
    <property type="entry name" value="CUTINASE_1"/>
</dbReference>
<evidence type="ECO:0000256" key="6">
    <source>
        <dbReference type="ARBA" id="ARBA00022801"/>
    </source>
</evidence>
<dbReference type="GO" id="GO:0005576">
    <property type="term" value="C:extracellular region"/>
    <property type="evidence" value="ECO:0007669"/>
    <property type="project" value="UniProtKB-SubCell"/>
</dbReference>
<dbReference type="Gene3D" id="3.40.50.1820">
    <property type="entry name" value="alpha/beta hydrolase"/>
    <property type="match status" value="1"/>
</dbReference>
<evidence type="ECO:0000256" key="4">
    <source>
        <dbReference type="ARBA" id="ARBA00022525"/>
    </source>
</evidence>
<evidence type="ECO:0000256" key="2">
    <source>
        <dbReference type="ARBA" id="ARBA00007534"/>
    </source>
</evidence>
<comment type="subcellular location">
    <subcellularLocation>
        <location evidence="1 8">Secreted</location>
    </subcellularLocation>
</comment>
<dbReference type="PATRIC" id="fig|134601.6.peg.6467"/>
<evidence type="ECO:0000256" key="1">
    <source>
        <dbReference type="ARBA" id="ARBA00004613"/>
    </source>
</evidence>
<comment type="function">
    <text evidence="8">Catalyzes the hydrolysis of complex carboxylic polyesters found in the cell wall of plants. Degrades cutin, a macromolecule that forms the structure of the plant cuticle.</text>
</comment>
<evidence type="ECO:0000313" key="10">
    <source>
        <dbReference type="Proteomes" id="UP000062255"/>
    </source>
</evidence>
<name>A0A0K0XE63_MYCGD</name>
<dbReference type="STRING" id="134601.AFA91_31265"/>
<proteinExistence type="inferred from homology"/>
<dbReference type="EMBL" id="CP012150">
    <property type="protein sequence ID" value="AKS35647.1"/>
    <property type="molecule type" value="Genomic_DNA"/>
</dbReference>
<keyword evidence="7" id="KW-1015">Disulfide bond</keyword>
<dbReference type="GO" id="GO:0052689">
    <property type="term" value="F:carboxylic ester hydrolase activity"/>
    <property type="evidence" value="ECO:0007669"/>
    <property type="project" value="UniProtKB-KW"/>
</dbReference>
<protein>
    <recommendedName>
        <fullName evidence="8">Cutinase</fullName>
        <ecNumber evidence="8">3.1.1.-</ecNumber>
    </recommendedName>
</protein>
<keyword evidence="4 8" id="KW-0964">Secreted</keyword>
<feature type="signal peptide" evidence="8">
    <location>
        <begin position="1"/>
        <end position="25"/>
    </location>
</feature>
<dbReference type="Proteomes" id="UP000062255">
    <property type="component" value="Chromosome"/>
</dbReference>
<keyword evidence="5 8" id="KW-0732">Signal</keyword>
<dbReference type="SUPFAM" id="SSF53474">
    <property type="entry name" value="alpha/beta-Hydrolases"/>
    <property type="match status" value="1"/>
</dbReference>
<dbReference type="InterPro" id="IPR000675">
    <property type="entry name" value="Cutinase/axe"/>
</dbReference>
<evidence type="ECO:0000256" key="8">
    <source>
        <dbReference type="RuleBase" id="RU361263"/>
    </source>
</evidence>
<keyword evidence="6 8" id="KW-0378">Hydrolase</keyword>
<dbReference type="PROSITE" id="PS00155">
    <property type="entry name" value="CUTINASE_1"/>
    <property type="match status" value="1"/>
</dbReference>
<dbReference type="KEGG" id="mgo:AFA91_31265"/>
<dbReference type="Pfam" id="PF01083">
    <property type="entry name" value="Cutinase"/>
    <property type="match status" value="1"/>
</dbReference>
<sequence>MALDLVFPRLRLVAAAALIATAMLAVPLAAQPSTVALGPVGMARAADCPDIEVVFARGTDESPGIGRIGNAFVSALRGKVGGRSVGTYAVNYPANYDFLAAADGANDASAHIQWMVNNCPNTRLVLGGYSQGAAVIDVIAAVPFPAIGFTSPLPANVPEHVAAIAVFGNPSAKLGLPLTASPVYGPRAIDLCNPGDPVCTSGDNVPAHRAYDGAPANDAANFVAGLL</sequence>